<dbReference type="EMBL" id="SRZC01000023">
    <property type="protein sequence ID" value="TGX80650.1"/>
    <property type="molecule type" value="Genomic_DNA"/>
</dbReference>
<keyword evidence="2" id="KW-1185">Reference proteome</keyword>
<dbReference type="Proteomes" id="UP000308886">
    <property type="component" value="Unassembled WGS sequence"/>
</dbReference>
<comment type="caution">
    <text evidence="1">The sequence shown here is derived from an EMBL/GenBank/DDBJ whole genome shotgun (WGS) entry which is preliminary data.</text>
</comment>
<name>A0AC61QMS4_9BACT</name>
<evidence type="ECO:0000313" key="2">
    <source>
        <dbReference type="Proteomes" id="UP000308886"/>
    </source>
</evidence>
<gene>
    <name evidence="1" type="ORF">E5358_12260</name>
</gene>
<organism evidence="1 2">
    <name type="scientific">Palleniella muris</name>
    <dbReference type="NCBI Taxonomy" id="3038145"/>
    <lineage>
        <taxon>Bacteria</taxon>
        <taxon>Pseudomonadati</taxon>
        <taxon>Bacteroidota</taxon>
        <taxon>Bacteroidia</taxon>
        <taxon>Bacteroidales</taxon>
        <taxon>Prevotellaceae</taxon>
        <taxon>Palleniella</taxon>
    </lineage>
</organism>
<evidence type="ECO:0000313" key="1">
    <source>
        <dbReference type="EMBL" id="TGX80650.1"/>
    </source>
</evidence>
<accession>A0AC61QMS4</accession>
<sequence>MKIRSFLLILMLTVIALPSDAVLKEKDLTQTLSILRNELEKAHDDLGEEQKRLTEVSDKMRKQIVETMSRANQNALMLYSQKQDFVFDLTYACHEATDQYNKFHNDVLPFRQWVNKSNVEVARYDSLIQSLSTMPVMMLDERAKIDRNVCLTLAVNIRRMVLENSQTLQEYMRYYQMSETHLKNLNDYAQKRYSDIQNSIFRNGDENYLTIISNLRSHLSSTRLTVEGKYTTDKKVRSQWDAGVILFLFGAILVYGIIAVILNQIIMRLIVTRLMHRGMFNESIKTKFFAKRACIIMTTTVITFAVILNIISAVMEQNFILMASNLLTQFAWLMSVILISILIRVESERTMKTFFIYLPLLFMGFIIIAFRIVLIPNDIVNLFLPPLLLACMIWQGYTIKKYRTLVQKKDSYYALISQTVFVISVICSWVGYTLMSVQILIWWIMQLTCILSITCLKDWYSGLATRKEISSMPITKTWFYYFFTKVITPTAAVASFLLSIYWAAEVFNLTDMTRKVFLEKFINSENFVVSLNSISIVIILWFVFSYLNFMMKSLVRYHYNKIDRQNAESRSVMFVNVIQVFILGAWFLISLSIFHVSNEWIVVISGGFSTGIGFASKDIIENIYYGISLMAGRIRIGDIIVCDGIRGKVKSISYTSTMIEAVDGSVIAFTNSQLFTKNCKNLTQNHGFEVSVVEAGIAYGTSVDLARKLIVEAVSALPCVDKTNGHKVSVLLKELSDSCVTLKIVSWVHAQTAAADSCTILECVYNTLNKNNIEIPFPQRDIHIIPAE</sequence>
<reference evidence="1" key="1">
    <citation type="submission" date="2019-04" db="EMBL/GenBank/DDBJ databases">
        <title>Microbes associate with the intestines of laboratory mice.</title>
        <authorList>
            <person name="Navarre W."/>
            <person name="Wong E."/>
            <person name="Huang K."/>
            <person name="Tropini C."/>
            <person name="Ng K."/>
            <person name="Yu B."/>
        </authorList>
    </citation>
    <scope>NUCLEOTIDE SEQUENCE</scope>
    <source>
        <strain evidence="1">NM73_A23</strain>
    </source>
</reference>
<protein>
    <submittedName>
        <fullName evidence="1">Mechanosensitive ion channel family protein</fullName>
    </submittedName>
</protein>
<proteinExistence type="predicted"/>